<dbReference type="Proteomes" id="UP001175226">
    <property type="component" value="Unassembled WGS sequence"/>
</dbReference>
<reference evidence="3" key="1">
    <citation type="submission" date="2023-06" db="EMBL/GenBank/DDBJ databases">
        <authorList>
            <consortium name="Lawrence Berkeley National Laboratory"/>
            <person name="Ahrendt S."/>
            <person name="Sahu N."/>
            <person name="Indic B."/>
            <person name="Wong-Bajracharya J."/>
            <person name="Merenyi Z."/>
            <person name="Ke H.-M."/>
            <person name="Monk M."/>
            <person name="Kocsube S."/>
            <person name="Drula E."/>
            <person name="Lipzen A."/>
            <person name="Balint B."/>
            <person name="Henrissat B."/>
            <person name="Andreopoulos B."/>
            <person name="Martin F.M."/>
            <person name="Harder C.B."/>
            <person name="Rigling D."/>
            <person name="Ford K.L."/>
            <person name="Foster G.D."/>
            <person name="Pangilinan J."/>
            <person name="Papanicolaou A."/>
            <person name="Barry K."/>
            <person name="LaButti K."/>
            <person name="Viragh M."/>
            <person name="Koriabine M."/>
            <person name="Yan M."/>
            <person name="Riley R."/>
            <person name="Champramary S."/>
            <person name="Plett K.L."/>
            <person name="Tsai I.J."/>
            <person name="Slot J."/>
            <person name="Sipos G."/>
            <person name="Plett J."/>
            <person name="Nagy L.G."/>
            <person name="Grigoriev I.V."/>
        </authorList>
    </citation>
    <scope>NUCLEOTIDE SEQUENCE</scope>
    <source>
        <strain evidence="3">FPL87.14</strain>
    </source>
</reference>
<sequence length="401" mass="46661">MDYFLALYSLTSPFFFTYISQVLYEKRQSDGQVVQSTDREHKFMMSRLNSVLSEGDDIDELRFSPNVTKLNVKLEEQGLSLPISPRKKAEVYLYKDECTRIWNANKKRLGYRPWDGEETWANYSDEVLSPLKEALLKEKDEVIYAARAMNYSEFHRLLYLQYPWLRSLEKRVKTARRDGPVNISDWSLKAPTFDKGCFKCQIAGLRCEAKAIGVPVGSPEGRRKYKGLGCKYCIASRSGTDCDAWMDCWDYSPSKRVPLTPETPLRKPKRRKEEEVEEEETRSAQRMRGPEVSRDDGSNDQRRLSTPSPPSQQNNIPHHNRIPSSIATLDESLDTIRAGYHLLADEMQAECTRLATEVASMKREYSDLKEEHEKIQRELEKFRNQKQLPGTTVEEWRRAFR</sequence>
<proteinExistence type="predicted"/>
<dbReference type="AlphaFoldDB" id="A0AA39JBW9"/>
<organism evidence="3 4">
    <name type="scientific">Armillaria borealis</name>
    <dbReference type="NCBI Taxonomy" id="47425"/>
    <lineage>
        <taxon>Eukaryota</taxon>
        <taxon>Fungi</taxon>
        <taxon>Dikarya</taxon>
        <taxon>Basidiomycota</taxon>
        <taxon>Agaricomycotina</taxon>
        <taxon>Agaricomycetes</taxon>
        <taxon>Agaricomycetidae</taxon>
        <taxon>Agaricales</taxon>
        <taxon>Marasmiineae</taxon>
        <taxon>Physalacriaceae</taxon>
        <taxon>Armillaria</taxon>
    </lineage>
</organism>
<evidence type="ECO:0000256" key="2">
    <source>
        <dbReference type="SAM" id="MobiDB-lite"/>
    </source>
</evidence>
<keyword evidence="1" id="KW-0175">Coiled coil</keyword>
<evidence type="ECO:0000313" key="4">
    <source>
        <dbReference type="Proteomes" id="UP001175226"/>
    </source>
</evidence>
<protein>
    <submittedName>
        <fullName evidence="3">Uncharacterized protein</fullName>
    </submittedName>
</protein>
<evidence type="ECO:0000256" key="1">
    <source>
        <dbReference type="SAM" id="Coils"/>
    </source>
</evidence>
<name>A0AA39JBW9_9AGAR</name>
<feature type="coiled-coil region" evidence="1">
    <location>
        <begin position="344"/>
        <end position="385"/>
    </location>
</feature>
<accession>A0AA39JBW9</accession>
<feature type="compositionally biased region" description="Basic and acidic residues" evidence="2">
    <location>
        <begin position="288"/>
        <end position="303"/>
    </location>
</feature>
<feature type="region of interest" description="Disordered" evidence="2">
    <location>
        <begin position="257"/>
        <end position="322"/>
    </location>
</feature>
<evidence type="ECO:0000313" key="3">
    <source>
        <dbReference type="EMBL" id="KAK0438474.1"/>
    </source>
</evidence>
<feature type="compositionally biased region" description="Polar residues" evidence="2">
    <location>
        <begin position="311"/>
        <end position="322"/>
    </location>
</feature>
<keyword evidence="4" id="KW-1185">Reference proteome</keyword>
<dbReference type="EMBL" id="JAUEPT010000043">
    <property type="protein sequence ID" value="KAK0438474.1"/>
    <property type="molecule type" value="Genomic_DNA"/>
</dbReference>
<comment type="caution">
    <text evidence="3">The sequence shown here is derived from an EMBL/GenBank/DDBJ whole genome shotgun (WGS) entry which is preliminary data.</text>
</comment>
<gene>
    <name evidence="3" type="ORF">EV421DRAFT_966857</name>
</gene>